<dbReference type="InterPro" id="IPR032857">
    <property type="entry name" value="ALKBH4"/>
</dbReference>
<protein>
    <submittedName>
        <fullName evidence="2">Uncharacterized protein</fullName>
    </submittedName>
</protein>
<comment type="cofactor">
    <cofactor evidence="1">
        <name>Fe(2+)</name>
        <dbReference type="ChEBI" id="CHEBI:29033"/>
    </cofactor>
</comment>
<dbReference type="AlphaFoldDB" id="A0AA88HH13"/>
<gene>
    <name evidence="2" type="ORF">QYM36_012878</name>
</gene>
<reference evidence="2" key="1">
    <citation type="submission" date="2023-07" db="EMBL/GenBank/DDBJ databases">
        <title>Chromosome-level genome assembly of Artemia franciscana.</title>
        <authorList>
            <person name="Jo E."/>
        </authorList>
    </citation>
    <scope>NUCLEOTIDE SEQUENCE</scope>
    <source>
        <tissue evidence="2">Whole body</tissue>
    </source>
</reference>
<dbReference type="SUPFAM" id="SSF51197">
    <property type="entry name" value="Clavaminate synthase-like"/>
    <property type="match status" value="1"/>
</dbReference>
<dbReference type="GO" id="GO:0016491">
    <property type="term" value="F:oxidoreductase activity"/>
    <property type="evidence" value="ECO:0007669"/>
    <property type="project" value="TreeGrafter"/>
</dbReference>
<name>A0AA88HH13_ARTSF</name>
<evidence type="ECO:0000256" key="1">
    <source>
        <dbReference type="ARBA" id="ARBA00001954"/>
    </source>
</evidence>
<dbReference type="PANTHER" id="PTHR12463">
    <property type="entry name" value="OXYGENASE-RELATED"/>
    <property type="match status" value="1"/>
</dbReference>
<dbReference type="Proteomes" id="UP001187531">
    <property type="component" value="Unassembled WGS sequence"/>
</dbReference>
<dbReference type="EMBL" id="JAVRJZ010000016">
    <property type="protein sequence ID" value="KAK2711895.1"/>
    <property type="molecule type" value="Genomic_DNA"/>
</dbReference>
<sequence>MAGTTRICGCKGYRFCVECENAFAKEFVNLSTSLPPVDRVYEYCIKCKKAWPVETTLDVSLCPSHSGTPVEIEGIHIQESFLTDEESRKLLKGCDSIEWSQSQSGRRKQNFGPKTNFKEKKLKIGNFKGFPTVFKWVHKKIKEVKILEDYKVIENCSLEYRPETGAYIDKHIDDCWVWGERIVTINILGDSYLTLTKYEGSHDKYNLKYVDFKSKHSVANNVAIRLPMPVNSLMVLYGEARYIWEHAVTRSDINNRRVCIALREFTSWFLDGSNEVANEVLRKAKEYYPIEQRFEA</sequence>
<proteinExistence type="predicted"/>
<keyword evidence="3" id="KW-1185">Reference proteome</keyword>
<dbReference type="Gene3D" id="2.60.120.590">
    <property type="entry name" value="Alpha-ketoglutarate-dependent dioxygenase AlkB-like"/>
    <property type="match status" value="1"/>
</dbReference>
<accession>A0AA88HH13</accession>
<organism evidence="2 3">
    <name type="scientific">Artemia franciscana</name>
    <name type="common">Brine shrimp</name>
    <name type="synonym">Artemia sanfranciscana</name>
    <dbReference type="NCBI Taxonomy" id="6661"/>
    <lineage>
        <taxon>Eukaryota</taxon>
        <taxon>Metazoa</taxon>
        <taxon>Ecdysozoa</taxon>
        <taxon>Arthropoda</taxon>
        <taxon>Crustacea</taxon>
        <taxon>Branchiopoda</taxon>
        <taxon>Anostraca</taxon>
        <taxon>Artemiidae</taxon>
        <taxon>Artemia</taxon>
    </lineage>
</organism>
<dbReference type="GO" id="GO:0070988">
    <property type="term" value="P:demethylation"/>
    <property type="evidence" value="ECO:0007669"/>
    <property type="project" value="InterPro"/>
</dbReference>
<dbReference type="InterPro" id="IPR037151">
    <property type="entry name" value="AlkB-like_sf"/>
</dbReference>
<dbReference type="PANTHER" id="PTHR12463:SF0">
    <property type="entry name" value="ALPHA-KETOGLUTARATE-DEPENDENT DIOXYGENASE ALKB HOMOLOG 4"/>
    <property type="match status" value="1"/>
</dbReference>
<dbReference type="GO" id="GO:0032451">
    <property type="term" value="F:demethylase activity"/>
    <property type="evidence" value="ECO:0007669"/>
    <property type="project" value="TreeGrafter"/>
</dbReference>
<evidence type="ECO:0000313" key="2">
    <source>
        <dbReference type="EMBL" id="KAK2711895.1"/>
    </source>
</evidence>
<comment type="caution">
    <text evidence="2">The sequence shown here is derived from an EMBL/GenBank/DDBJ whole genome shotgun (WGS) entry which is preliminary data.</text>
</comment>
<evidence type="ECO:0000313" key="3">
    <source>
        <dbReference type="Proteomes" id="UP001187531"/>
    </source>
</evidence>